<dbReference type="Proteomes" id="UP001595878">
    <property type="component" value="Unassembled WGS sequence"/>
</dbReference>
<gene>
    <name evidence="1" type="ORF">ACFO5T_11750</name>
</gene>
<evidence type="ECO:0000313" key="1">
    <source>
        <dbReference type="EMBL" id="MFC4691107.1"/>
    </source>
</evidence>
<reference evidence="2" key="1">
    <citation type="journal article" date="2019" name="Int. J. Syst. Evol. Microbiol.">
        <title>The Global Catalogue of Microorganisms (GCM) 10K type strain sequencing project: providing services to taxonomists for standard genome sequencing and annotation.</title>
        <authorList>
            <consortium name="The Broad Institute Genomics Platform"/>
            <consortium name="The Broad Institute Genome Sequencing Center for Infectious Disease"/>
            <person name="Wu L."/>
            <person name="Ma J."/>
        </authorList>
    </citation>
    <scope>NUCLEOTIDE SEQUENCE [LARGE SCALE GENOMIC DNA]</scope>
    <source>
        <strain evidence="2">CGMCC 4.7427</strain>
    </source>
</reference>
<organism evidence="1 2">
    <name type="scientific">Dokdonia genika</name>
    <dbReference type="NCBI Taxonomy" id="308113"/>
    <lineage>
        <taxon>Bacteria</taxon>
        <taxon>Pseudomonadati</taxon>
        <taxon>Bacteroidota</taxon>
        <taxon>Flavobacteriia</taxon>
        <taxon>Flavobacteriales</taxon>
        <taxon>Flavobacteriaceae</taxon>
        <taxon>Dokdonia</taxon>
    </lineage>
</organism>
<dbReference type="PROSITE" id="PS51257">
    <property type="entry name" value="PROKAR_LIPOPROTEIN"/>
    <property type="match status" value="1"/>
</dbReference>
<evidence type="ECO:0000313" key="2">
    <source>
        <dbReference type="Proteomes" id="UP001595878"/>
    </source>
</evidence>
<dbReference type="EMBL" id="JBHSHB010000023">
    <property type="protein sequence ID" value="MFC4691107.1"/>
    <property type="molecule type" value="Genomic_DNA"/>
</dbReference>
<accession>A0ABV9LB73</accession>
<name>A0ABV9LB73_9FLAO</name>
<comment type="caution">
    <text evidence="1">The sequence shown here is derived from an EMBL/GenBank/DDBJ whole genome shotgun (WGS) entry which is preliminary data.</text>
</comment>
<dbReference type="RefSeq" id="WP_380034591.1">
    <property type="nucleotide sequence ID" value="NZ_JBHSHB010000023.1"/>
</dbReference>
<proteinExistence type="predicted"/>
<evidence type="ECO:0008006" key="3">
    <source>
        <dbReference type="Google" id="ProtNLM"/>
    </source>
</evidence>
<sequence length="166" mass="18560">MKQSLYLSLLLLAFISCGTDESKEKSPIAEATYRQISYTVETAIDLNNDGVASTDLLEENEQVLNPQEITFTAKNTVIPPYAITTCVTENGDHLMEFVCIVVENYIQAPSYTINGNTVVIETGLIGELSQDLDTLRFQEFLNRDHLNNYPHGDFNNLAAVSTYVRE</sequence>
<protein>
    <recommendedName>
        <fullName evidence="3">Lipoprotein</fullName>
    </recommendedName>
</protein>
<keyword evidence="2" id="KW-1185">Reference proteome</keyword>